<evidence type="ECO:0000313" key="1">
    <source>
        <dbReference type="EMBL" id="PSN84209.1"/>
    </source>
</evidence>
<evidence type="ECO:0008006" key="3">
    <source>
        <dbReference type="Google" id="ProtNLM"/>
    </source>
</evidence>
<dbReference type="AlphaFoldDB" id="A0A2R6ACY7"/>
<dbReference type="EMBL" id="NEXC01000006">
    <property type="protein sequence ID" value="PSN84209.1"/>
    <property type="molecule type" value="Genomic_DNA"/>
</dbReference>
<proteinExistence type="predicted"/>
<dbReference type="Pfam" id="PF05942">
    <property type="entry name" value="PaREP1"/>
    <property type="match status" value="1"/>
</dbReference>
<reference evidence="1 2" key="1">
    <citation type="submission" date="2017-04" db="EMBL/GenBank/DDBJ databases">
        <title>Novel microbial lineages endemic to geothermal iron-oxide mats fill important gaps in the evolutionary history of Archaea.</title>
        <authorList>
            <person name="Jay Z.J."/>
            <person name="Beam J.P."/>
            <person name="Dlakic M."/>
            <person name="Rusch D.B."/>
            <person name="Kozubal M.A."/>
            <person name="Inskeep W.P."/>
        </authorList>
    </citation>
    <scope>NUCLEOTIDE SEQUENCE [LARGE SCALE GENOMIC DNA]</scope>
    <source>
        <strain evidence="1">OSP_D</strain>
    </source>
</reference>
<name>A0A2R6ACY7_9ARCH</name>
<comment type="caution">
    <text evidence="1">The sequence shown here is derived from an EMBL/GenBank/DDBJ whole genome shotgun (WGS) entry which is preliminary data.</text>
</comment>
<protein>
    <recommendedName>
        <fullName evidence="3">HEPN domain-containing protein</fullName>
    </recommendedName>
</protein>
<dbReference type="InterPro" id="IPR010268">
    <property type="entry name" value="PaREP1"/>
</dbReference>
<dbReference type="Proteomes" id="UP000240880">
    <property type="component" value="Unassembled WGS sequence"/>
</dbReference>
<sequence>MCLALSSSQTRSKIKEWIAEADELLSKGDVVQACEKYYKAAEEAVKMLAVKLNMTDLLNKVKEQKRWSSDILFSVAFRAPKEIHEAWKSAWVLHVYGFHEMSLEMEQVNLRANKVRLLANIF</sequence>
<gene>
    <name evidence="1" type="ORF">B9Q01_01910</name>
</gene>
<accession>A0A2R6ACY7</accession>
<evidence type="ECO:0000313" key="2">
    <source>
        <dbReference type="Proteomes" id="UP000240880"/>
    </source>
</evidence>
<organism evidence="1 2">
    <name type="scientific">Candidatus Marsarchaeota G1 archaeon OSP_D</name>
    <dbReference type="NCBI Taxonomy" id="1978155"/>
    <lineage>
        <taxon>Archaea</taxon>
        <taxon>Candidatus Marsarchaeota</taxon>
        <taxon>Candidatus Marsarchaeota group 1</taxon>
    </lineage>
</organism>
<dbReference type="Gene3D" id="1.20.120.330">
    <property type="entry name" value="Nucleotidyltransferases domain 2"/>
    <property type="match status" value="1"/>
</dbReference>
<dbReference type="PANTHER" id="PTHR34237">
    <property type="entry name" value="PAREP8-RELATED"/>
    <property type="match status" value="1"/>
</dbReference>
<dbReference type="PANTHER" id="PTHR34237:SF4">
    <property type="entry name" value="PAREP1 FAMILY PROTEIN"/>
    <property type="match status" value="1"/>
</dbReference>